<dbReference type="Proteomes" id="UP000237872">
    <property type="component" value="Unassembled WGS sequence"/>
</dbReference>
<evidence type="ECO:0000313" key="2">
    <source>
        <dbReference type="EMBL" id="PPU61359.1"/>
    </source>
</evidence>
<dbReference type="OrthoDB" id="8480302at2"/>
<sequence length="153" mass="16685">MRAWRARAGIAVSRAGGLTPSNVRLPLPCRRLIAHGARMSTWLTLVSYDNALQARLVAGRLQAEGIAVYLADEQQCLAQWYLCQALGGIKLRVEATQWAQARAVLADLEAGAHALPEGADEAPLPHSRHDTLSARLALLVLSVLAIPLPWRRR</sequence>
<dbReference type="InterPro" id="IPR018551">
    <property type="entry name" value="DUF2007"/>
</dbReference>
<dbReference type="EMBL" id="MDEC01000024">
    <property type="protein sequence ID" value="PPU61359.1"/>
    <property type="molecule type" value="Genomic_DNA"/>
</dbReference>
<name>A0A2S7CIH7_9XANT</name>
<organism evidence="2 3">
    <name type="scientific">Xanthomonas codiaei</name>
    <dbReference type="NCBI Taxonomy" id="56463"/>
    <lineage>
        <taxon>Bacteria</taxon>
        <taxon>Pseudomonadati</taxon>
        <taxon>Pseudomonadota</taxon>
        <taxon>Gammaproteobacteria</taxon>
        <taxon>Lysobacterales</taxon>
        <taxon>Lysobacteraceae</taxon>
        <taxon>Xanthomonas</taxon>
    </lineage>
</organism>
<protein>
    <recommendedName>
        <fullName evidence="1">DUF2007 domain-containing protein</fullName>
    </recommendedName>
</protein>
<evidence type="ECO:0000259" key="1">
    <source>
        <dbReference type="Pfam" id="PF09413"/>
    </source>
</evidence>
<dbReference type="InterPro" id="IPR011322">
    <property type="entry name" value="N-reg_PII-like_a/b"/>
</dbReference>
<evidence type="ECO:0000313" key="3">
    <source>
        <dbReference type="Proteomes" id="UP000237872"/>
    </source>
</evidence>
<dbReference type="Pfam" id="PF09413">
    <property type="entry name" value="DUF2007"/>
    <property type="match status" value="1"/>
</dbReference>
<dbReference type="SUPFAM" id="SSF54913">
    <property type="entry name" value="GlnB-like"/>
    <property type="match status" value="1"/>
</dbReference>
<feature type="domain" description="DUF2007" evidence="1">
    <location>
        <begin position="42"/>
        <end position="109"/>
    </location>
</feature>
<comment type="caution">
    <text evidence="2">The sequence shown here is derived from an EMBL/GenBank/DDBJ whole genome shotgun (WGS) entry which is preliminary data.</text>
</comment>
<accession>A0A2S7CIH7</accession>
<gene>
    <name evidence="2" type="ORF">XcodCFBP4690_15915</name>
</gene>
<dbReference type="AlphaFoldDB" id="A0A2S7CIH7"/>
<reference evidence="2 3" key="1">
    <citation type="submission" date="2016-08" db="EMBL/GenBank/DDBJ databases">
        <authorList>
            <person name="Seilhamer J.J."/>
        </authorList>
    </citation>
    <scope>NUCLEOTIDE SEQUENCE [LARGE SCALE GENOMIC DNA]</scope>
    <source>
        <strain evidence="2 3">CFBP4690</strain>
    </source>
</reference>
<proteinExistence type="predicted"/>